<dbReference type="PANTHER" id="PTHR45764:SF21">
    <property type="entry name" value="OS03G0770000 PROTEIN"/>
    <property type="match status" value="1"/>
</dbReference>
<dbReference type="InParanoid" id="A0A6I9SED5"/>
<keyword evidence="2" id="KW-0805">Transcription regulation</keyword>
<dbReference type="GO" id="GO:0046982">
    <property type="term" value="F:protein heterodimerization activity"/>
    <property type="evidence" value="ECO:0007669"/>
    <property type="project" value="UniProtKB-ARBA"/>
</dbReference>
<dbReference type="Gene3D" id="1.20.5.170">
    <property type="match status" value="1"/>
</dbReference>
<proteinExistence type="predicted"/>
<evidence type="ECO:0000313" key="8">
    <source>
        <dbReference type="Proteomes" id="UP000504607"/>
    </source>
</evidence>
<keyword evidence="5" id="KW-0539">Nucleus</keyword>
<accession>A0A6I9SED5</accession>
<feature type="compositionally biased region" description="Pro residues" evidence="6">
    <location>
        <begin position="30"/>
        <end position="42"/>
    </location>
</feature>
<dbReference type="GO" id="GO:0005634">
    <property type="term" value="C:nucleus"/>
    <property type="evidence" value="ECO:0007669"/>
    <property type="project" value="UniProtKB-SubCell"/>
</dbReference>
<reference evidence="9" key="1">
    <citation type="submission" date="2025-08" db="UniProtKB">
        <authorList>
            <consortium name="RefSeq"/>
        </authorList>
    </citation>
    <scope>IDENTIFICATION</scope>
</reference>
<dbReference type="GO" id="GO:0003700">
    <property type="term" value="F:DNA-binding transcription factor activity"/>
    <property type="evidence" value="ECO:0007669"/>
    <property type="project" value="InterPro"/>
</dbReference>
<keyword evidence="4" id="KW-0804">Transcription</keyword>
<evidence type="ECO:0000256" key="1">
    <source>
        <dbReference type="ARBA" id="ARBA00004123"/>
    </source>
</evidence>
<evidence type="ECO:0000256" key="3">
    <source>
        <dbReference type="ARBA" id="ARBA00023125"/>
    </source>
</evidence>
<dbReference type="AlphaFoldDB" id="A0A6I9SED5"/>
<feature type="domain" description="BZIP" evidence="7">
    <location>
        <begin position="61"/>
        <end position="131"/>
    </location>
</feature>
<dbReference type="FunCoup" id="A0A6I9SED5">
    <property type="interactions" value="32"/>
</dbReference>
<dbReference type="PANTHER" id="PTHR45764">
    <property type="entry name" value="BZIP TRANSCRIPTION FACTOR 44"/>
    <property type="match status" value="1"/>
</dbReference>
<dbReference type="FunFam" id="1.20.5.170:FF:000020">
    <property type="entry name" value="BZIP transcription factor"/>
    <property type="match status" value="1"/>
</dbReference>
<dbReference type="InterPro" id="IPR045314">
    <property type="entry name" value="bZIP_plant_GBF1"/>
</dbReference>
<dbReference type="CDD" id="cd14702">
    <property type="entry name" value="bZIP_plant_GBF1"/>
    <property type="match status" value="1"/>
</dbReference>
<evidence type="ECO:0000256" key="6">
    <source>
        <dbReference type="SAM" id="MobiDB-lite"/>
    </source>
</evidence>
<dbReference type="Proteomes" id="UP000504607">
    <property type="component" value="Unplaced"/>
</dbReference>
<feature type="region of interest" description="Disordered" evidence="6">
    <location>
        <begin position="18"/>
        <end position="93"/>
    </location>
</feature>
<dbReference type="OrthoDB" id="551672at2759"/>
<dbReference type="GeneID" id="105060061"/>
<dbReference type="RefSeq" id="XP_010941952.1">
    <property type="nucleotide sequence ID" value="XM_010943650.3"/>
</dbReference>
<dbReference type="SUPFAM" id="SSF57959">
    <property type="entry name" value="Leucine zipper domain"/>
    <property type="match status" value="1"/>
</dbReference>
<name>A0A6I9SED5_ELAGV</name>
<keyword evidence="3" id="KW-0238">DNA-binding</keyword>
<dbReference type="SMART" id="SM00338">
    <property type="entry name" value="BRLZ"/>
    <property type="match status" value="1"/>
</dbReference>
<dbReference type="GO" id="GO:0000976">
    <property type="term" value="F:transcription cis-regulatory region binding"/>
    <property type="evidence" value="ECO:0007669"/>
    <property type="project" value="TreeGrafter"/>
</dbReference>
<comment type="subcellular location">
    <subcellularLocation>
        <location evidence="1">Nucleus</location>
    </subcellularLocation>
</comment>
<evidence type="ECO:0000259" key="7">
    <source>
        <dbReference type="PROSITE" id="PS50217"/>
    </source>
</evidence>
<dbReference type="KEGG" id="egu:105060061"/>
<dbReference type="InterPro" id="IPR004827">
    <property type="entry name" value="bZIP"/>
</dbReference>
<dbReference type="PROSITE" id="PS50217">
    <property type="entry name" value="BZIP"/>
    <property type="match status" value="1"/>
</dbReference>
<dbReference type="InterPro" id="IPR046347">
    <property type="entry name" value="bZIP_sf"/>
</dbReference>
<dbReference type="Pfam" id="PF00170">
    <property type="entry name" value="bZIP_1"/>
    <property type="match status" value="1"/>
</dbReference>
<organism evidence="8 9">
    <name type="scientific">Elaeis guineensis var. tenera</name>
    <name type="common">Oil palm</name>
    <dbReference type="NCBI Taxonomy" id="51953"/>
    <lineage>
        <taxon>Eukaryota</taxon>
        <taxon>Viridiplantae</taxon>
        <taxon>Streptophyta</taxon>
        <taxon>Embryophyta</taxon>
        <taxon>Tracheophyta</taxon>
        <taxon>Spermatophyta</taxon>
        <taxon>Magnoliopsida</taxon>
        <taxon>Liliopsida</taxon>
        <taxon>Arecaceae</taxon>
        <taxon>Arecoideae</taxon>
        <taxon>Cocoseae</taxon>
        <taxon>Elaeidinae</taxon>
        <taxon>Elaeis</taxon>
    </lineage>
</organism>
<dbReference type="GO" id="GO:0045893">
    <property type="term" value="P:positive regulation of DNA-templated transcription"/>
    <property type="evidence" value="ECO:0007669"/>
    <property type="project" value="TreeGrafter"/>
</dbReference>
<evidence type="ECO:0000256" key="2">
    <source>
        <dbReference type="ARBA" id="ARBA00023015"/>
    </source>
</evidence>
<evidence type="ECO:0000256" key="4">
    <source>
        <dbReference type="ARBA" id="ARBA00023163"/>
    </source>
</evidence>
<gene>
    <name evidence="9" type="primary">LOC105060061</name>
</gene>
<protein>
    <submittedName>
        <fullName evidence="9">Basic leucine zipper 4-like</fullName>
    </submittedName>
</protein>
<sequence length="178" mass="19861">MLSLDEIFSQPLPALEGEFSFPPWHAPSSDPTPAPAPAPVPVPSSTACVEEPEQAALSPAEERRRRRRISNRESARRSRKRKQHHLEDLRSQAGQLRSENQALADRLVDVVNRCLLFRRDNDRLRSESTALSRRLSELRRLLVVRQLRLLSSPLPPAPVAACGGFASAYEQTLASLIA</sequence>
<keyword evidence="8" id="KW-1185">Reference proteome</keyword>
<dbReference type="PROSITE" id="PS00036">
    <property type="entry name" value="BZIP_BASIC"/>
    <property type="match status" value="1"/>
</dbReference>
<evidence type="ECO:0000256" key="5">
    <source>
        <dbReference type="ARBA" id="ARBA00023242"/>
    </source>
</evidence>
<evidence type="ECO:0000313" key="9">
    <source>
        <dbReference type="RefSeq" id="XP_010941952.1"/>
    </source>
</evidence>